<evidence type="ECO:0000256" key="3">
    <source>
        <dbReference type="ARBA" id="ARBA00023180"/>
    </source>
</evidence>
<dbReference type="HOGENOM" id="CLU_050326_0_0_1"/>
<evidence type="ECO:0000256" key="4">
    <source>
        <dbReference type="SAM" id="Phobius"/>
    </source>
</evidence>
<feature type="transmembrane region" description="Helical" evidence="4">
    <location>
        <begin position="12"/>
        <end position="29"/>
    </location>
</feature>
<accession>F0W099</accession>
<dbReference type="PANTHER" id="PTHR10426">
    <property type="entry name" value="STRICTOSIDINE SYNTHASE-RELATED"/>
    <property type="match status" value="1"/>
</dbReference>
<evidence type="ECO:0000313" key="6">
    <source>
        <dbReference type="EMBL" id="CCA14470.1"/>
    </source>
</evidence>
<dbReference type="EMBL" id="FR824049">
    <property type="protein sequence ID" value="CCA14470.1"/>
    <property type="molecule type" value="Genomic_DNA"/>
</dbReference>
<gene>
    <name evidence="6" type="primary">AlNc14C4G541</name>
    <name evidence="6" type="ORF">ALNC14_006130</name>
</gene>
<reference evidence="6" key="2">
    <citation type="submission" date="2011-02" db="EMBL/GenBank/DDBJ databases">
        <authorList>
            <person name="MacLean D."/>
        </authorList>
    </citation>
    <scope>NUCLEOTIDE SEQUENCE</scope>
</reference>
<comment type="similarity">
    <text evidence="1">Belongs to the strictosidine synthase family.</text>
</comment>
<dbReference type="AlphaFoldDB" id="F0W099"/>
<name>F0W099_9STRA</name>
<keyword evidence="3" id="KW-0325">Glycoprotein</keyword>
<feature type="domain" description="Strictosidine synthase conserved region" evidence="5">
    <location>
        <begin position="217"/>
        <end position="304"/>
    </location>
</feature>
<protein>
    <submittedName>
        <fullName evidence="6">Uncharacterized protein AlNc14C4G541</fullName>
    </submittedName>
</protein>
<organism evidence="6">
    <name type="scientific">Albugo laibachii Nc14</name>
    <dbReference type="NCBI Taxonomy" id="890382"/>
    <lineage>
        <taxon>Eukaryota</taxon>
        <taxon>Sar</taxon>
        <taxon>Stramenopiles</taxon>
        <taxon>Oomycota</taxon>
        <taxon>Peronosporomycetes</taxon>
        <taxon>Albuginales</taxon>
        <taxon>Albuginaceae</taxon>
        <taxon>Albugo</taxon>
    </lineage>
</organism>
<dbReference type="InterPro" id="IPR011042">
    <property type="entry name" value="6-blade_b-propeller_TolB-like"/>
</dbReference>
<dbReference type="GO" id="GO:0016787">
    <property type="term" value="F:hydrolase activity"/>
    <property type="evidence" value="ECO:0007669"/>
    <property type="project" value="TreeGrafter"/>
</dbReference>
<evidence type="ECO:0000256" key="2">
    <source>
        <dbReference type="ARBA" id="ARBA00022553"/>
    </source>
</evidence>
<keyword evidence="4" id="KW-0812">Transmembrane</keyword>
<evidence type="ECO:0000259" key="5">
    <source>
        <dbReference type="Pfam" id="PF03088"/>
    </source>
</evidence>
<proteinExistence type="inferred from homology"/>
<keyword evidence="2" id="KW-0597">Phosphoprotein</keyword>
<dbReference type="SUPFAM" id="SSF63829">
    <property type="entry name" value="Calcium-dependent phosphotriesterase"/>
    <property type="match status" value="1"/>
</dbReference>
<reference evidence="6" key="1">
    <citation type="journal article" date="2011" name="PLoS Biol.">
        <title>Gene gain and loss during evolution of obligate parasitism in the white rust pathogen of Arabidopsis thaliana.</title>
        <authorList>
            <person name="Kemen E."/>
            <person name="Gardiner A."/>
            <person name="Schultz-Larsen T."/>
            <person name="Kemen A.C."/>
            <person name="Balmuth A.L."/>
            <person name="Robert-Seilaniantz A."/>
            <person name="Bailey K."/>
            <person name="Holub E."/>
            <person name="Studholme D.J."/>
            <person name="Maclean D."/>
            <person name="Jones J.D."/>
        </authorList>
    </citation>
    <scope>NUCLEOTIDE SEQUENCE</scope>
</reference>
<evidence type="ECO:0000256" key="1">
    <source>
        <dbReference type="ARBA" id="ARBA00009191"/>
    </source>
</evidence>
<dbReference type="Pfam" id="PF03088">
    <property type="entry name" value="Str_synth"/>
    <property type="match status" value="1"/>
</dbReference>
<keyword evidence="4" id="KW-1133">Transmembrane helix</keyword>
<dbReference type="Gene3D" id="2.120.10.30">
    <property type="entry name" value="TolB, C-terminal domain"/>
    <property type="match status" value="1"/>
</dbReference>
<sequence length="435" mass="48814">MQATRVLQRAFPSWLLYTSLFIALISLTITNVPTPLDPLATVTLTYDANTQKQKSLYETDPFVYTNHSAIFFKDAEVVFQNSALSAEHIVVSSDGKRAYTGLRDGRIVYFHVENVHEGLVNFTRIGKDISLDSEKECGSPQDEAVCGRALGMAFASASLFDSYKSDLKSPSYYPGKQLLLVADAYRGLFLMDAKGKKTLLFDSVNNGTAFVKIKFLNSIAVATKRGVVYLTVTSSIFGRNQVILDVLKGEATGMLLEFNPKKKKITILKDKLCEPNGIVLTENEDFLLISLTNANKIIRYTISDQTIIDFAFAAGKSDNLEILKIQKPNHPPRDVLLIGVTSPHQKCLQWIWTDKTARKILYLLPSQFFMAYLRRVSSSFTIVDIETGDLMYVMVDPLKRNPFTSGVQKIGEYLYLTSWNHVSMLRVPLQAIQRL</sequence>
<keyword evidence="4" id="KW-0472">Membrane</keyword>
<dbReference type="GO" id="GO:0012505">
    <property type="term" value="C:endomembrane system"/>
    <property type="evidence" value="ECO:0007669"/>
    <property type="project" value="TreeGrafter"/>
</dbReference>
<dbReference type="InterPro" id="IPR018119">
    <property type="entry name" value="Strictosidine_synth_cons-reg"/>
</dbReference>
<dbReference type="PANTHER" id="PTHR10426:SF88">
    <property type="entry name" value="ADIPOCYTE PLASMA MEMBRANE-ASSOCIATED PROTEIN HEMOMUCIN-RELATED"/>
    <property type="match status" value="1"/>
</dbReference>